<sequence length="71" mass="7522">VSNRDGAGVLGRARAAGMTTEVVKTDGRLAPDVARDTLDVLAEHGVDLILLAGYLRLVPEAVVARYPPRIL</sequence>
<dbReference type="AlphaFoldDB" id="A0A382G0E7"/>
<feature type="domain" description="Formyl transferase N-terminal" evidence="1">
    <location>
        <begin position="1"/>
        <end position="71"/>
    </location>
</feature>
<dbReference type="SUPFAM" id="SSF53328">
    <property type="entry name" value="Formyltransferase"/>
    <property type="match status" value="1"/>
</dbReference>
<reference evidence="2" key="1">
    <citation type="submission" date="2018-05" db="EMBL/GenBank/DDBJ databases">
        <authorList>
            <person name="Lanie J.A."/>
            <person name="Ng W.-L."/>
            <person name="Kazmierczak K.M."/>
            <person name="Andrzejewski T.M."/>
            <person name="Davidsen T.M."/>
            <person name="Wayne K.J."/>
            <person name="Tettelin H."/>
            <person name="Glass J.I."/>
            <person name="Rusch D."/>
            <person name="Podicherti R."/>
            <person name="Tsui H.-C.T."/>
            <person name="Winkler M.E."/>
        </authorList>
    </citation>
    <scope>NUCLEOTIDE SEQUENCE</scope>
</reference>
<proteinExistence type="predicted"/>
<organism evidence="2">
    <name type="scientific">marine metagenome</name>
    <dbReference type="NCBI Taxonomy" id="408172"/>
    <lineage>
        <taxon>unclassified sequences</taxon>
        <taxon>metagenomes</taxon>
        <taxon>ecological metagenomes</taxon>
    </lineage>
</organism>
<feature type="non-terminal residue" evidence="2">
    <location>
        <position position="71"/>
    </location>
</feature>
<feature type="non-terminal residue" evidence="2">
    <location>
        <position position="1"/>
    </location>
</feature>
<dbReference type="InterPro" id="IPR036477">
    <property type="entry name" value="Formyl_transf_N_sf"/>
</dbReference>
<accession>A0A382G0E7</accession>
<dbReference type="EMBL" id="UINC01052918">
    <property type="protein sequence ID" value="SVB68806.1"/>
    <property type="molecule type" value="Genomic_DNA"/>
</dbReference>
<name>A0A382G0E7_9ZZZZ</name>
<dbReference type="Pfam" id="PF00551">
    <property type="entry name" value="Formyl_trans_N"/>
    <property type="match status" value="1"/>
</dbReference>
<dbReference type="Gene3D" id="3.40.50.170">
    <property type="entry name" value="Formyl transferase, N-terminal domain"/>
    <property type="match status" value="1"/>
</dbReference>
<gene>
    <name evidence="2" type="ORF">METZ01_LOCUS221660</name>
</gene>
<evidence type="ECO:0000313" key="2">
    <source>
        <dbReference type="EMBL" id="SVB68806.1"/>
    </source>
</evidence>
<protein>
    <recommendedName>
        <fullName evidence="1">Formyl transferase N-terminal domain-containing protein</fullName>
    </recommendedName>
</protein>
<evidence type="ECO:0000259" key="1">
    <source>
        <dbReference type="Pfam" id="PF00551"/>
    </source>
</evidence>
<dbReference type="InterPro" id="IPR002376">
    <property type="entry name" value="Formyl_transf_N"/>
</dbReference>